<sequence>MALHRRISLSDLESPETVVSTQPTHHLPPKYFEYKRGGRDEFFRDLEAYQAAAQIHAQHHQATAASPTIGSDEHEAPSYDSIGEALPTIHETKVFKKRLLSTLREIREFTEKRRNTPKWSNCFGLTQNIRLALAAVLIICMVGFSFFMLRKHVYQGRLVEALLIGLGKVERFEKMEEETLKRIKKGVDATLSPMFWIESERRMEEAIPEELRIQGDIQQPPPAHFPVEHLPPPNTSPEAPTELVEEHNTARRAE</sequence>
<dbReference type="Proteomes" id="UP000483672">
    <property type="component" value="Unassembled WGS sequence"/>
</dbReference>
<evidence type="ECO:0000256" key="1">
    <source>
        <dbReference type="SAM" id="MobiDB-lite"/>
    </source>
</evidence>
<reference evidence="3 4" key="1">
    <citation type="submission" date="2019-06" db="EMBL/GenBank/DDBJ databases">
        <authorList>
            <person name="Palmer J.M."/>
        </authorList>
    </citation>
    <scope>NUCLEOTIDE SEQUENCE [LARGE SCALE GENOMIC DNA]</scope>
    <source>
        <strain evidence="3 4">TWF191</strain>
    </source>
</reference>
<feature type="compositionally biased region" description="Basic and acidic residues" evidence="1">
    <location>
        <begin position="244"/>
        <end position="254"/>
    </location>
</feature>
<dbReference type="AlphaFoldDB" id="A0A7C8Q6C5"/>
<keyword evidence="2" id="KW-1133">Transmembrane helix</keyword>
<accession>A0A7C8Q6C5</accession>
<evidence type="ECO:0000313" key="4">
    <source>
        <dbReference type="Proteomes" id="UP000483672"/>
    </source>
</evidence>
<gene>
    <name evidence="3" type="ORF">TWF191_005420</name>
</gene>
<name>A0A7C8Q6C5_ORBOL</name>
<feature type="compositionally biased region" description="Pro residues" evidence="1">
    <location>
        <begin position="219"/>
        <end position="235"/>
    </location>
</feature>
<organism evidence="3 4">
    <name type="scientific">Orbilia oligospora</name>
    <name type="common">Nematode-trapping fungus</name>
    <name type="synonym">Arthrobotrys oligospora</name>
    <dbReference type="NCBI Taxonomy" id="2813651"/>
    <lineage>
        <taxon>Eukaryota</taxon>
        <taxon>Fungi</taxon>
        <taxon>Dikarya</taxon>
        <taxon>Ascomycota</taxon>
        <taxon>Pezizomycotina</taxon>
        <taxon>Orbiliomycetes</taxon>
        <taxon>Orbiliales</taxon>
        <taxon>Orbiliaceae</taxon>
        <taxon>Orbilia</taxon>
    </lineage>
</organism>
<evidence type="ECO:0000313" key="3">
    <source>
        <dbReference type="EMBL" id="KAF3197325.1"/>
    </source>
</evidence>
<dbReference type="EMBL" id="WIPF01000285">
    <property type="protein sequence ID" value="KAF3197325.1"/>
    <property type="molecule type" value="Genomic_DNA"/>
</dbReference>
<comment type="caution">
    <text evidence="3">The sequence shown here is derived from an EMBL/GenBank/DDBJ whole genome shotgun (WGS) entry which is preliminary data.</text>
</comment>
<feature type="region of interest" description="Disordered" evidence="1">
    <location>
        <begin position="1"/>
        <end position="24"/>
    </location>
</feature>
<keyword evidence="2" id="KW-0812">Transmembrane</keyword>
<proteinExistence type="predicted"/>
<feature type="region of interest" description="Disordered" evidence="1">
    <location>
        <begin position="215"/>
        <end position="254"/>
    </location>
</feature>
<protein>
    <submittedName>
        <fullName evidence="3">Uncharacterized protein</fullName>
    </submittedName>
</protein>
<feature type="transmembrane region" description="Helical" evidence="2">
    <location>
        <begin position="131"/>
        <end position="149"/>
    </location>
</feature>
<keyword evidence="2" id="KW-0472">Membrane</keyword>
<evidence type="ECO:0000256" key="2">
    <source>
        <dbReference type="SAM" id="Phobius"/>
    </source>
</evidence>